<evidence type="ECO:0000256" key="7">
    <source>
        <dbReference type="ARBA" id="ARBA00025748"/>
    </source>
</evidence>
<evidence type="ECO:0000256" key="4">
    <source>
        <dbReference type="ARBA" id="ARBA00023155"/>
    </source>
</evidence>
<dbReference type="FunFam" id="1.10.10.60:FF:000241">
    <property type="entry name" value="homeobox-leucine zipper protein ATHB-40"/>
    <property type="match status" value="1"/>
</dbReference>
<dbReference type="PROSITE" id="PS50071">
    <property type="entry name" value="HOMEOBOX_2"/>
    <property type="match status" value="1"/>
</dbReference>
<dbReference type="GO" id="GO:0043565">
    <property type="term" value="F:sequence-specific DNA binding"/>
    <property type="evidence" value="ECO:0007669"/>
    <property type="project" value="TreeGrafter"/>
</dbReference>
<evidence type="ECO:0000256" key="1">
    <source>
        <dbReference type="ARBA" id="ARBA00004123"/>
    </source>
</evidence>
<dbReference type="PROSITE" id="PS00027">
    <property type="entry name" value="HOMEOBOX_1"/>
    <property type="match status" value="1"/>
</dbReference>
<dbReference type="Pfam" id="PF00046">
    <property type="entry name" value="Homeodomain"/>
    <property type="match status" value="1"/>
</dbReference>
<evidence type="ECO:0000256" key="5">
    <source>
        <dbReference type="ARBA" id="ARBA00023163"/>
    </source>
</evidence>
<keyword evidence="4 8" id="KW-0371">Homeobox</keyword>
<dbReference type="InterPro" id="IPR045224">
    <property type="entry name" value="HDZip_class_I_plant"/>
</dbReference>
<dbReference type="InterPro" id="IPR000047">
    <property type="entry name" value="HTH_motif"/>
</dbReference>
<accession>A0A4Y1RVU6</accession>
<evidence type="ECO:0000313" key="13">
    <source>
        <dbReference type="EMBL" id="BBH07887.1"/>
    </source>
</evidence>
<keyword evidence="3 8" id="KW-0238">DNA-binding</keyword>
<dbReference type="GO" id="GO:0000981">
    <property type="term" value="F:DNA-binding transcription factor activity, RNA polymerase II-specific"/>
    <property type="evidence" value="ECO:0007669"/>
    <property type="project" value="UniProtKB-UniRule"/>
</dbReference>
<protein>
    <recommendedName>
        <fullName evidence="10">Homeobox-leucine zipper protein</fullName>
    </recommendedName>
    <alternativeName>
        <fullName evidence="10">HD-ZIP protein</fullName>
    </alternativeName>
    <alternativeName>
        <fullName evidence="10">Homeodomain transcription factor</fullName>
    </alternativeName>
</protein>
<evidence type="ECO:0000256" key="11">
    <source>
        <dbReference type="SAM" id="MobiDB-lite"/>
    </source>
</evidence>
<keyword evidence="5 10" id="KW-0804">Transcription</keyword>
<evidence type="ECO:0000256" key="6">
    <source>
        <dbReference type="ARBA" id="ARBA00023242"/>
    </source>
</evidence>
<dbReference type="GO" id="GO:0009733">
    <property type="term" value="P:response to auxin"/>
    <property type="evidence" value="ECO:0007669"/>
    <property type="project" value="UniProtKB-ARBA"/>
</dbReference>
<feature type="region of interest" description="Disordered" evidence="11">
    <location>
        <begin position="177"/>
        <end position="197"/>
    </location>
</feature>
<organism evidence="13">
    <name type="scientific">Prunus dulcis</name>
    <name type="common">Almond</name>
    <name type="synonym">Amygdalus dulcis</name>
    <dbReference type="NCBI Taxonomy" id="3755"/>
    <lineage>
        <taxon>Eukaryota</taxon>
        <taxon>Viridiplantae</taxon>
        <taxon>Streptophyta</taxon>
        <taxon>Embryophyta</taxon>
        <taxon>Tracheophyta</taxon>
        <taxon>Spermatophyta</taxon>
        <taxon>Magnoliopsida</taxon>
        <taxon>eudicotyledons</taxon>
        <taxon>Gunneridae</taxon>
        <taxon>Pentapetalae</taxon>
        <taxon>rosids</taxon>
        <taxon>fabids</taxon>
        <taxon>Rosales</taxon>
        <taxon>Rosaceae</taxon>
        <taxon>Amygdaloideae</taxon>
        <taxon>Amygdaleae</taxon>
        <taxon>Prunus</taxon>
    </lineage>
</organism>
<dbReference type="Gene3D" id="1.10.10.60">
    <property type="entry name" value="Homeodomain-like"/>
    <property type="match status" value="1"/>
</dbReference>
<evidence type="ECO:0000256" key="2">
    <source>
        <dbReference type="ARBA" id="ARBA00023015"/>
    </source>
</evidence>
<comment type="similarity">
    <text evidence="7 10">Belongs to the HD-ZIP homeobox family. Class I subfamily.</text>
</comment>
<feature type="domain" description="Homeobox" evidence="12">
    <location>
        <begin position="78"/>
        <end position="133"/>
    </location>
</feature>
<dbReference type="SMART" id="SM00389">
    <property type="entry name" value="HOX"/>
    <property type="match status" value="1"/>
</dbReference>
<keyword evidence="6 8" id="KW-0539">Nucleus</keyword>
<feature type="DNA-binding region" description="Homeobox" evidence="8">
    <location>
        <begin position="80"/>
        <end position="134"/>
    </location>
</feature>
<dbReference type="EMBL" id="AP019303">
    <property type="protein sequence ID" value="BBH07887.1"/>
    <property type="molecule type" value="Genomic_DNA"/>
</dbReference>
<keyword evidence="2 10" id="KW-0805">Transcription regulation</keyword>
<feature type="region of interest" description="Disordered" evidence="11">
    <location>
        <begin position="143"/>
        <end position="162"/>
    </location>
</feature>
<feature type="compositionally biased region" description="Low complexity" evidence="11">
    <location>
        <begin position="186"/>
        <end position="195"/>
    </location>
</feature>
<evidence type="ECO:0000256" key="9">
    <source>
        <dbReference type="RuleBase" id="RU000682"/>
    </source>
</evidence>
<evidence type="ECO:0000256" key="8">
    <source>
        <dbReference type="PROSITE-ProRule" id="PRU00108"/>
    </source>
</evidence>
<dbReference type="InterPro" id="IPR017970">
    <property type="entry name" value="Homeobox_CS"/>
</dbReference>
<dbReference type="SUPFAM" id="SSF46689">
    <property type="entry name" value="Homeodomain-like"/>
    <property type="match status" value="1"/>
</dbReference>
<gene>
    <name evidence="13" type="ORF">Prudu_019938</name>
</gene>
<dbReference type="CDD" id="cd00086">
    <property type="entry name" value="homeodomain"/>
    <property type="match status" value="1"/>
</dbReference>
<comment type="function">
    <text evidence="10">Transcription factor.</text>
</comment>
<dbReference type="PANTHER" id="PTHR24326:SF527">
    <property type="entry name" value="HOMEOBOX-LEUCINE ZIPPER PROTEIN ATHB-40"/>
    <property type="match status" value="1"/>
</dbReference>
<evidence type="ECO:0000256" key="10">
    <source>
        <dbReference type="RuleBase" id="RU369038"/>
    </source>
</evidence>
<evidence type="ECO:0000256" key="3">
    <source>
        <dbReference type="ARBA" id="ARBA00023125"/>
    </source>
</evidence>
<comment type="subcellular location">
    <subcellularLocation>
        <location evidence="1 8 9">Nucleus</location>
    </subcellularLocation>
</comment>
<evidence type="ECO:0000259" key="12">
    <source>
        <dbReference type="PROSITE" id="PS50071"/>
    </source>
</evidence>
<dbReference type="PRINTS" id="PR00031">
    <property type="entry name" value="HTHREPRESSR"/>
</dbReference>
<dbReference type="GO" id="GO:0005634">
    <property type="term" value="C:nucleus"/>
    <property type="evidence" value="ECO:0007669"/>
    <property type="project" value="UniProtKB-SubCell"/>
</dbReference>
<reference evidence="13" key="1">
    <citation type="journal article" date="2019" name="Science">
        <title>Mutation of a bHLH transcription factor allowed almond domestication.</title>
        <authorList>
            <person name="Sanchez-Perez R."/>
            <person name="Pavan S."/>
            <person name="Mazzeo R."/>
            <person name="Moldovan C."/>
            <person name="Aiese Cigliano R."/>
            <person name="Del Cueto J."/>
            <person name="Ricciardi F."/>
            <person name="Lotti C."/>
            <person name="Ricciardi L."/>
            <person name="Dicenta F."/>
            <person name="Lopez-Marques R.L."/>
            <person name="Lindberg Moller B."/>
        </authorList>
    </citation>
    <scope>NUCLEOTIDE SEQUENCE</scope>
</reference>
<sequence length="252" mass="29125">MGLGSQPIRIYKVCAELRESMTTKTNHQVVEEDDHMLLISHLYPSDVYTQIVPQQGASKPKRRRKKSKSGEAGGAGLKKRKLTAEQVNLLELNFGNEHKLESEKKDRLASELGLDPRQVAVWFQNRRARWKNKKLEEEYSNLKKEHDSTVSENRKLESEMSKLKEQISEAEKEIRRLSERVDHGGSSNSPSSSLSMDAIDPPFLGEFGVEEYDDVFYMPQNNYIHGMEWMNLYILRTELEEYTSAHHWAQKG</sequence>
<proteinExistence type="inferred from homology"/>
<feature type="region of interest" description="Disordered" evidence="11">
    <location>
        <begin position="52"/>
        <end position="79"/>
    </location>
</feature>
<dbReference type="InterPro" id="IPR009057">
    <property type="entry name" value="Homeodomain-like_sf"/>
</dbReference>
<dbReference type="AlphaFoldDB" id="A0A4Y1RVU6"/>
<dbReference type="PANTHER" id="PTHR24326">
    <property type="entry name" value="HOMEOBOX-LEUCINE ZIPPER PROTEIN"/>
    <property type="match status" value="1"/>
</dbReference>
<name>A0A4Y1RVU6_PRUDU</name>
<dbReference type="GO" id="GO:0045893">
    <property type="term" value="P:positive regulation of DNA-templated transcription"/>
    <property type="evidence" value="ECO:0007669"/>
    <property type="project" value="TreeGrafter"/>
</dbReference>
<dbReference type="InterPro" id="IPR001356">
    <property type="entry name" value="HD"/>
</dbReference>